<comment type="caution">
    <text evidence="2">The sequence shown here is derived from an EMBL/GenBank/DDBJ whole genome shotgun (WGS) entry which is preliminary data.</text>
</comment>
<evidence type="ECO:0000313" key="2">
    <source>
        <dbReference type="EMBL" id="TGZ72936.1"/>
    </source>
</evidence>
<feature type="signal peptide" evidence="1">
    <location>
        <begin position="1"/>
        <end position="30"/>
    </location>
</feature>
<sequence length="157" mass="18323">MERTKRLVFGTIHILFLLSVPLDVYNEVSTLPLLMMMKCWKKVIILFPHQDDLVSVHPTESFEVPQYYASEKRKWTSNQAHWEQAARAGWLDFHARHWVKASLLMKLHALILQRQITGTYRLLFRLANVTNNSLPHATFILTTNHPPFSSVQPSIFN</sequence>
<reference evidence="2 3" key="1">
    <citation type="journal article" date="2019" name="BMC Genomics">
        <title>New insights from Opisthorchis felineus genome: update on genomics of the epidemiologically important liver flukes.</title>
        <authorList>
            <person name="Ershov N.I."/>
            <person name="Mordvinov V.A."/>
            <person name="Prokhortchouk E.B."/>
            <person name="Pakharukova M.Y."/>
            <person name="Gunbin K.V."/>
            <person name="Ustyantsev K."/>
            <person name="Genaev M.A."/>
            <person name="Blinov A.G."/>
            <person name="Mazur A."/>
            <person name="Boulygina E."/>
            <person name="Tsygankova S."/>
            <person name="Khrameeva E."/>
            <person name="Chekanov N."/>
            <person name="Fan G."/>
            <person name="Xiao A."/>
            <person name="Zhang H."/>
            <person name="Xu X."/>
            <person name="Yang H."/>
            <person name="Solovyev V."/>
            <person name="Lee S.M."/>
            <person name="Liu X."/>
            <person name="Afonnikov D.A."/>
            <person name="Skryabin K.G."/>
        </authorList>
    </citation>
    <scope>NUCLEOTIDE SEQUENCE [LARGE SCALE GENOMIC DNA]</scope>
    <source>
        <strain evidence="2">AK-0245</strain>
        <tissue evidence="2">Whole organism</tissue>
    </source>
</reference>
<gene>
    <name evidence="2" type="ORF">CRM22_001794</name>
</gene>
<evidence type="ECO:0000313" key="3">
    <source>
        <dbReference type="Proteomes" id="UP000308267"/>
    </source>
</evidence>
<evidence type="ECO:0000256" key="1">
    <source>
        <dbReference type="SAM" id="SignalP"/>
    </source>
</evidence>
<dbReference type="EMBL" id="SJOL01003166">
    <property type="protein sequence ID" value="TGZ72936.1"/>
    <property type="molecule type" value="Genomic_DNA"/>
</dbReference>
<accession>A0A4S2M963</accession>
<keyword evidence="1" id="KW-0732">Signal</keyword>
<name>A0A4S2M963_OPIFE</name>
<organism evidence="2 3">
    <name type="scientific">Opisthorchis felineus</name>
    <dbReference type="NCBI Taxonomy" id="147828"/>
    <lineage>
        <taxon>Eukaryota</taxon>
        <taxon>Metazoa</taxon>
        <taxon>Spiralia</taxon>
        <taxon>Lophotrochozoa</taxon>
        <taxon>Platyhelminthes</taxon>
        <taxon>Trematoda</taxon>
        <taxon>Digenea</taxon>
        <taxon>Opisthorchiida</taxon>
        <taxon>Opisthorchiata</taxon>
        <taxon>Opisthorchiidae</taxon>
        <taxon>Opisthorchis</taxon>
    </lineage>
</organism>
<proteinExistence type="predicted"/>
<dbReference type="Proteomes" id="UP000308267">
    <property type="component" value="Unassembled WGS sequence"/>
</dbReference>
<keyword evidence="3" id="KW-1185">Reference proteome</keyword>
<feature type="chain" id="PRO_5020273012" evidence="1">
    <location>
        <begin position="31"/>
        <end position="157"/>
    </location>
</feature>
<protein>
    <submittedName>
        <fullName evidence="2">Uncharacterized protein</fullName>
    </submittedName>
</protein>
<dbReference type="AlphaFoldDB" id="A0A4S2M963"/>